<dbReference type="RefSeq" id="WP_257784812.1">
    <property type="nucleotide sequence ID" value="NZ_BJYO01000003.1"/>
</dbReference>
<dbReference type="GeneID" id="94546844"/>
<gene>
    <name evidence="1" type="ORF">DFP99_0876</name>
</gene>
<comment type="caution">
    <text evidence="1">The sequence shown here is derived from an EMBL/GenBank/DDBJ whole genome shotgun (WGS) entry which is preliminary data.</text>
</comment>
<evidence type="ECO:0000313" key="2">
    <source>
        <dbReference type="Proteomes" id="UP000254912"/>
    </source>
</evidence>
<dbReference type="AlphaFoldDB" id="A0A288QSA0"/>
<organism evidence="1 2">
    <name type="scientific">Weissella soli</name>
    <dbReference type="NCBI Taxonomy" id="155866"/>
    <lineage>
        <taxon>Bacteria</taxon>
        <taxon>Bacillati</taxon>
        <taxon>Bacillota</taxon>
        <taxon>Bacilli</taxon>
        <taxon>Lactobacillales</taxon>
        <taxon>Lactobacillaceae</taxon>
        <taxon>Weissella</taxon>
    </lineage>
</organism>
<keyword evidence="2" id="KW-1185">Reference proteome</keyword>
<reference evidence="1 2" key="1">
    <citation type="submission" date="2018-07" db="EMBL/GenBank/DDBJ databases">
        <title>Genomic Encyclopedia of Type Strains, Phase III (KMG-III): the genomes of soil and plant-associated and newly described type strains.</title>
        <authorList>
            <person name="Whitman W."/>
        </authorList>
    </citation>
    <scope>NUCLEOTIDE SEQUENCE [LARGE SCALE GENOMIC DNA]</scope>
    <source>
        <strain evidence="1 2">CECT 7031</strain>
    </source>
</reference>
<sequence length="41" mass="4684">MLTLLLSLSMILPLVAIYFVLRTMNVVVINDIDATNRDYLD</sequence>
<dbReference type="EMBL" id="QRAS01000002">
    <property type="protein sequence ID" value="RDL06498.1"/>
    <property type="molecule type" value="Genomic_DNA"/>
</dbReference>
<accession>A0A288QSA0</accession>
<dbReference type="KEGG" id="wso:WSWS_00175"/>
<proteinExistence type="predicted"/>
<protein>
    <submittedName>
        <fullName evidence="1">Uncharacterized protein</fullName>
    </submittedName>
</protein>
<dbReference type="Proteomes" id="UP000254912">
    <property type="component" value="Unassembled WGS sequence"/>
</dbReference>
<name>A0A288QSA0_9LACO</name>
<evidence type="ECO:0000313" key="1">
    <source>
        <dbReference type="EMBL" id="RDL06498.1"/>
    </source>
</evidence>